<keyword evidence="3" id="KW-1185">Reference proteome</keyword>
<evidence type="ECO:0000256" key="1">
    <source>
        <dbReference type="SAM" id="MobiDB-lite"/>
    </source>
</evidence>
<gene>
    <name evidence="2" type="ORF">B0T14DRAFT_567045</name>
</gene>
<dbReference type="EMBL" id="JAULSU010000004">
    <property type="protein sequence ID" value="KAK0620280.1"/>
    <property type="molecule type" value="Genomic_DNA"/>
</dbReference>
<sequence length="454" mass="49088">MPALTLPSRALRRDTPMAVNASEPAEQEDEEKDPNRHSRTPPRGSSTSASPSGSQDLVIPTANNETENTRPKATRASTGRYSMLSLSGILRDRENINLSRPAPAALRTPSGLSIFLPRKFSTSKSGKSNLSGNESSRSYRLKTFSFEDDGNDVISPSGSPEPELVVLPNKGGLDLTGSEEGAQVRTASSSYPSEGGTRSPDLTVSPPMTFGRRILSSLEAYGFSNPHFASLGSSDASADVIGDEREKSESTNEKKDAKADGNASRPVSEGEGSVEAFAVEIPEIGGHAAGTTVIEKEETMDIMSEGTLRRHPLKDEGDEITAEVYDVDDDNLSTQCMPRVSTNQDRGCLSVDNNDSILERGDYLELKPSFPRSAVSGLRHRFSHMNLKAQPVKVKKWFVRQFHASRKGSRVIVKKVFVWLPVVDDVDVEGLGPPDAPSALKSMSFSFLDISTQS</sequence>
<feature type="region of interest" description="Disordered" evidence="1">
    <location>
        <begin position="1"/>
        <end position="79"/>
    </location>
</feature>
<evidence type="ECO:0000313" key="3">
    <source>
        <dbReference type="Proteomes" id="UP001175000"/>
    </source>
</evidence>
<feature type="compositionally biased region" description="Low complexity" evidence="1">
    <location>
        <begin position="41"/>
        <end position="54"/>
    </location>
</feature>
<comment type="caution">
    <text evidence="2">The sequence shown here is derived from an EMBL/GenBank/DDBJ whole genome shotgun (WGS) entry which is preliminary data.</text>
</comment>
<dbReference type="Proteomes" id="UP001175000">
    <property type="component" value="Unassembled WGS sequence"/>
</dbReference>
<evidence type="ECO:0000313" key="2">
    <source>
        <dbReference type="EMBL" id="KAK0620280.1"/>
    </source>
</evidence>
<organism evidence="2 3">
    <name type="scientific">Immersiella caudata</name>
    <dbReference type="NCBI Taxonomy" id="314043"/>
    <lineage>
        <taxon>Eukaryota</taxon>
        <taxon>Fungi</taxon>
        <taxon>Dikarya</taxon>
        <taxon>Ascomycota</taxon>
        <taxon>Pezizomycotina</taxon>
        <taxon>Sordariomycetes</taxon>
        <taxon>Sordariomycetidae</taxon>
        <taxon>Sordariales</taxon>
        <taxon>Lasiosphaeriaceae</taxon>
        <taxon>Immersiella</taxon>
    </lineage>
</organism>
<feature type="region of interest" description="Disordered" evidence="1">
    <location>
        <begin position="241"/>
        <end position="272"/>
    </location>
</feature>
<feature type="region of interest" description="Disordered" evidence="1">
    <location>
        <begin position="149"/>
        <end position="207"/>
    </location>
</feature>
<dbReference type="AlphaFoldDB" id="A0AA39WS04"/>
<reference evidence="2" key="1">
    <citation type="submission" date="2023-06" db="EMBL/GenBank/DDBJ databases">
        <title>Genome-scale phylogeny and comparative genomics of the fungal order Sordariales.</title>
        <authorList>
            <consortium name="Lawrence Berkeley National Laboratory"/>
            <person name="Hensen N."/>
            <person name="Bonometti L."/>
            <person name="Westerberg I."/>
            <person name="Brannstrom I.O."/>
            <person name="Guillou S."/>
            <person name="Cros-Aarteil S."/>
            <person name="Calhoun S."/>
            <person name="Haridas S."/>
            <person name="Kuo A."/>
            <person name="Mondo S."/>
            <person name="Pangilinan J."/>
            <person name="Riley R."/>
            <person name="Labutti K."/>
            <person name="Andreopoulos B."/>
            <person name="Lipzen A."/>
            <person name="Chen C."/>
            <person name="Yanf M."/>
            <person name="Daum C."/>
            <person name="Ng V."/>
            <person name="Clum A."/>
            <person name="Steindorff A."/>
            <person name="Ohm R."/>
            <person name="Martin F."/>
            <person name="Silar P."/>
            <person name="Natvig D."/>
            <person name="Lalanne C."/>
            <person name="Gautier V."/>
            <person name="Ament-Velasquez S.L."/>
            <person name="Kruys A."/>
            <person name="Hutchinson M.I."/>
            <person name="Powell A.J."/>
            <person name="Barry K."/>
            <person name="Miller A.N."/>
            <person name="Grigoriev I.V."/>
            <person name="Debuchy R."/>
            <person name="Gladieux P."/>
            <person name="Thoren M.H."/>
            <person name="Johannesson H."/>
        </authorList>
    </citation>
    <scope>NUCLEOTIDE SEQUENCE</scope>
    <source>
        <strain evidence="2">CBS 606.72</strain>
    </source>
</reference>
<feature type="compositionally biased region" description="Basic and acidic residues" evidence="1">
    <location>
        <begin position="242"/>
        <end position="259"/>
    </location>
</feature>
<accession>A0AA39WS04</accession>
<proteinExistence type="predicted"/>
<name>A0AA39WS04_9PEZI</name>
<protein>
    <submittedName>
        <fullName evidence="2">Uncharacterized protein</fullName>
    </submittedName>
</protein>